<feature type="region of interest" description="Disordered" evidence="1">
    <location>
        <begin position="1"/>
        <end position="25"/>
    </location>
</feature>
<evidence type="ECO:0000313" key="3">
    <source>
        <dbReference type="Proteomes" id="UP000826271"/>
    </source>
</evidence>
<dbReference type="Proteomes" id="UP000826271">
    <property type="component" value="Unassembled WGS sequence"/>
</dbReference>
<evidence type="ECO:0000256" key="1">
    <source>
        <dbReference type="SAM" id="MobiDB-lite"/>
    </source>
</evidence>
<evidence type="ECO:0000313" key="2">
    <source>
        <dbReference type="EMBL" id="KAG8386971.1"/>
    </source>
</evidence>
<protein>
    <submittedName>
        <fullName evidence="2">Uncharacterized protein</fullName>
    </submittedName>
</protein>
<keyword evidence="3" id="KW-1185">Reference proteome</keyword>
<organism evidence="2 3">
    <name type="scientific">Buddleja alternifolia</name>
    <dbReference type="NCBI Taxonomy" id="168488"/>
    <lineage>
        <taxon>Eukaryota</taxon>
        <taxon>Viridiplantae</taxon>
        <taxon>Streptophyta</taxon>
        <taxon>Embryophyta</taxon>
        <taxon>Tracheophyta</taxon>
        <taxon>Spermatophyta</taxon>
        <taxon>Magnoliopsida</taxon>
        <taxon>eudicotyledons</taxon>
        <taxon>Gunneridae</taxon>
        <taxon>Pentapetalae</taxon>
        <taxon>asterids</taxon>
        <taxon>lamiids</taxon>
        <taxon>Lamiales</taxon>
        <taxon>Scrophulariaceae</taxon>
        <taxon>Buddlejeae</taxon>
        <taxon>Buddleja</taxon>
    </lineage>
</organism>
<name>A0AAV6Y275_9LAMI</name>
<comment type="caution">
    <text evidence="2">The sequence shown here is derived from an EMBL/GenBank/DDBJ whole genome shotgun (WGS) entry which is preliminary data.</text>
</comment>
<dbReference type="EMBL" id="WHWC01000003">
    <property type="protein sequence ID" value="KAG8386971.1"/>
    <property type="molecule type" value="Genomic_DNA"/>
</dbReference>
<proteinExistence type="predicted"/>
<reference evidence="2" key="1">
    <citation type="submission" date="2019-10" db="EMBL/GenBank/DDBJ databases">
        <authorList>
            <person name="Zhang R."/>
            <person name="Pan Y."/>
            <person name="Wang J."/>
            <person name="Ma R."/>
            <person name="Yu S."/>
        </authorList>
    </citation>
    <scope>NUCLEOTIDE SEQUENCE</scope>
    <source>
        <strain evidence="2">LA-IB0</strain>
        <tissue evidence="2">Leaf</tissue>
    </source>
</reference>
<gene>
    <name evidence="2" type="ORF">BUALT_Bualt03G0204100</name>
</gene>
<sequence length="66" mass="7718">MKDPKPPGPRTAGTRENQNRETCGYPRFWNRNRQLSERKWKLGIEADMFAVSHLFLAIKVKNTSNE</sequence>
<accession>A0AAV6Y275</accession>
<dbReference type="AlphaFoldDB" id="A0AAV6Y275"/>